<dbReference type="KEGG" id="asag:FGM00_07430"/>
<sequence>MFKKYRILKWVSIFFLCLIVAIVSFGLWFKSLIPPRDVKIESTLVENLPYLSEDVVPFRGKILAVVTSTAVMGDTDKTTGYELSELARAYYTFQANGFEVDIASPKGGNPPVVIDDEDMGAYDFAFLNDSIAQYKTKHTIKLENVVPEDYEAIFFAGGKGAMFDFPDDMTIQSIVKDYYQSGKVIGAVCHGPAALVNVTLDNGRPLLEQKSVSGFTNKEELLLIAEAKSIFPFLLQDKMVKQGARFNEGPMYLEKISQDKNLITGQNPWSTWRLAESMISQLGYRPKHREITDEENAIQILSIYEAAGKEKARKMIETMLVKEKKPVDRVLIAKHGLLAAMKGEVGQFYHLIRLVSFAKKCESKYADI</sequence>
<dbReference type="GO" id="GO:0019172">
    <property type="term" value="F:glyoxalase III activity"/>
    <property type="evidence" value="ECO:0007669"/>
    <property type="project" value="TreeGrafter"/>
</dbReference>
<name>A0A5B7SSF1_9FLAO</name>
<dbReference type="InterPro" id="IPR002818">
    <property type="entry name" value="DJ-1/PfpI"/>
</dbReference>
<keyword evidence="2" id="KW-0456">Lyase</keyword>
<dbReference type="SUPFAM" id="SSF52317">
    <property type="entry name" value="Class I glutamine amidotransferase-like"/>
    <property type="match status" value="1"/>
</dbReference>
<accession>A0A5B7SSF1</accession>
<keyword evidence="4" id="KW-1133">Transmembrane helix</keyword>
<keyword evidence="6" id="KW-0808">Transferase</keyword>
<keyword evidence="4" id="KW-0812">Transmembrane</keyword>
<dbReference type="CDD" id="cd03141">
    <property type="entry name" value="GATase1_Hsp31_like"/>
    <property type="match status" value="1"/>
</dbReference>
<dbReference type="Pfam" id="PF01965">
    <property type="entry name" value="DJ-1_PfpI"/>
    <property type="match status" value="1"/>
</dbReference>
<gene>
    <name evidence="6" type="ORF">FGM00_07430</name>
</gene>
<dbReference type="GO" id="GO:0016740">
    <property type="term" value="F:transferase activity"/>
    <property type="evidence" value="ECO:0007669"/>
    <property type="project" value="UniProtKB-KW"/>
</dbReference>
<feature type="transmembrane region" description="Helical" evidence="4">
    <location>
        <begin position="7"/>
        <end position="29"/>
    </location>
</feature>
<dbReference type="OrthoDB" id="9792284at2"/>
<dbReference type="InterPro" id="IPR050325">
    <property type="entry name" value="Prot/Nucl_acid_deglycase"/>
</dbReference>
<dbReference type="PANTHER" id="PTHR48094">
    <property type="entry name" value="PROTEIN/NUCLEIC ACID DEGLYCASE DJ-1-RELATED"/>
    <property type="match status" value="1"/>
</dbReference>
<organism evidence="6 7">
    <name type="scientific">Aggregatimonas sangjinii</name>
    <dbReference type="NCBI Taxonomy" id="2583587"/>
    <lineage>
        <taxon>Bacteria</taxon>
        <taxon>Pseudomonadati</taxon>
        <taxon>Bacteroidota</taxon>
        <taxon>Flavobacteriia</taxon>
        <taxon>Flavobacteriales</taxon>
        <taxon>Flavobacteriaceae</taxon>
        <taxon>Aggregatimonas</taxon>
    </lineage>
</organism>
<proteinExistence type="inferred from homology"/>
<keyword evidence="4" id="KW-0472">Membrane</keyword>
<keyword evidence="1" id="KW-0346">Stress response</keyword>
<dbReference type="EMBL" id="CP040710">
    <property type="protein sequence ID" value="QCW99937.1"/>
    <property type="molecule type" value="Genomic_DNA"/>
</dbReference>
<evidence type="ECO:0000256" key="2">
    <source>
        <dbReference type="ARBA" id="ARBA00023239"/>
    </source>
</evidence>
<reference evidence="6 7" key="1">
    <citation type="submission" date="2019-05" db="EMBL/GenBank/DDBJ databases">
        <title>Genome sequencing of F202Z8.</title>
        <authorList>
            <person name="Kwon Y.M."/>
        </authorList>
    </citation>
    <scope>NUCLEOTIDE SEQUENCE [LARGE SCALE GENOMIC DNA]</scope>
    <source>
        <strain evidence="6 7">F202Z8</strain>
    </source>
</reference>
<evidence type="ECO:0000256" key="4">
    <source>
        <dbReference type="SAM" id="Phobius"/>
    </source>
</evidence>
<evidence type="ECO:0000256" key="1">
    <source>
        <dbReference type="ARBA" id="ARBA00023016"/>
    </source>
</evidence>
<dbReference type="AlphaFoldDB" id="A0A5B7SSF1"/>
<dbReference type="GO" id="GO:0019243">
    <property type="term" value="P:methylglyoxal catabolic process to D-lactate via S-lactoyl-glutathione"/>
    <property type="evidence" value="ECO:0007669"/>
    <property type="project" value="TreeGrafter"/>
</dbReference>
<dbReference type="GO" id="GO:0005737">
    <property type="term" value="C:cytoplasm"/>
    <property type="evidence" value="ECO:0007669"/>
    <property type="project" value="TreeGrafter"/>
</dbReference>
<evidence type="ECO:0000256" key="3">
    <source>
        <dbReference type="ARBA" id="ARBA00038493"/>
    </source>
</evidence>
<evidence type="ECO:0000259" key="5">
    <source>
        <dbReference type="Pfam" id="PF01965"/>
    </source>
</evidence>
<protein>
    <submittedName>
        <fullName evidence="6">Type 1 glutamine amidotransferase domain-containing protein</fullName>
    </submittedName>
</protein>
<comment type="similarity">
    <text evidence="3">Belongs to the peptidase C56 family. HSP31-like subfamily.</text>
</comment>
<dbReference type="Gene3D" id="3.40.50.880">
    <property type="match status" value="1"/>
</dbReference>
<keyword evidence="7" id="KW-1185">Reference proteome</keyword>
<keyword evidence="6" id="KW-0315">Glutamine amidotransferase</keyword>
<evidence type="ECO:0000313" key="7">
    <source>
        <dbReference type="Proteomes" id="UP000310017"/>
    </source>
</evidence>
<dbReference type="InterPro" id="IPR029062">
    <property type="entry name" value="Class_I_gatase-like"/>
</dbReference>
<dbReference type="PANTHER" id="PTHR48094:SF11">
    <property type="entry name" value="GLUTATHIONE-INDEPENDENT GLYOXALASE HSP31-RELATED"/>
    <property type="match status" value="1"/>
</dbReference>
<evidence type="ECO:0000313" key="6">
    <source>
        <dbReference type="EMBL" id="QCW99937.1"/>
    </source>
</evidence>
<feature type="domain" description="DJ-1/PfpI" evidence="5">
    <location>
        <begin position="80"/>
        <end position="279"/>
    </location>
</feature>
<dbReference type="Proteomes" id="UP000310017">
    <property type="component" value="Chromosome"/>
</dbReference>